<dbReference type="Pfam" id="PF10988">
    <property type="entry name" value="DUF2807"/>
    <property type="match status" value="1"/>
</dbReference>
<protein>
    <submittedName>
        <fullName evidence="4">Putative auto-transporter adhesin, head GIN domain</fullName>
    </submittedName>
</protein>
<evidence type="ECO:0000256" key="1">
    <source>
        <dbReference type="SAM" id="MobiDB-lite"/>
    </source>
</evidence>
<feature type="domain" description="Putative auto-transporter adhesin head GIN" evidence="3">
    <location>
        <begin position="30"/>
        <end position="211"/>
    </location>
</feature>
<reference evidence="5" key="1">
    <citation type="submission" date="2016-10" db="EMBL/GenBank/DDBJ databases">
        <authorList>
            <person name="Varghese N."/>
            <person name="Submissions S."/>
        </authorList>
    </citation>
    <scope>NUCLEOTIDE SEQUENCE [LARGE SCALE GENOMIC DNA]</scope>
    <source>
        <strain evidence="5">DSM 17044</strain>
    </source>
</reference>
<dbReference type="Proteomes" id="UP000182719">
    <property type="component" value="Unassembled WGS sequence"/>
</dbReference>
<organism evidence="4 5">
    <name type="scientific">Stigmatella aurantiaca</name>
    <dbReference type="NCBI Taxonomy" id="41"/>
    <lineage>
        <taxon>Bacteria</taxon>
        <taxon>Pseudomonadati</taxon>
        <taxon>Myxococcota</taxon>
        <taxon>Myxococcia</taxon>
        <taxon>Myxococcales</taxon>
        <taxon>Cystobacterineae</taxon>
        <taxon>Archangiaceae</taxon>
        <taxon>Stigmatella</taxon>
    </lineage>
</organism>
<dbReference type="InterPro" id="IPR021255">
    <property type="entry name" value="DUF2807"/>
</dbReference>
<feature type="compositionally biased region" description="Polar residues" evidence="1">
    <location>
        <begin position="201"/>
        <end position="212"/>
    </location>
</feature>
<feature type="signal peptide" evidence="2">
    <location>
        <begin position="1"/>
        <end position="21"/>
    </location>
</feature>
<evidence type="ECO:0000259" key="3">
    <source>
        <dbReference type="Pfam" id="PF10988"/>
    </source>
</evidence>
<gene>
    <name evidence="4" type="ORF">SAMN05444354_103304</name>
</gene>
<accession>A0A1H7LRH3</accession>
<evidence type="ECO:0000313" key="4">
    <source>
        <dbReference type="EMBL" id="SEL01055.1"/>
    </source>
</evidence>
<evidence type="ECO:0000256" key="2">
    <source>
        <dbReference type="SAM" id="SignalP"/>
    </source>
</evidence>
<dbReference type="RefSeq" id="WP_075005894.1">
    <property type="nucleotide sequence ID" value="NZ_FOAP01000003.1"/>
</dbReference>
<proteinExistence type="predicted"/>
<name>A0A1H7LRH3_STIAU</name>
<dbReference type="AlphaFoldDB" id="A0A1H7LRH3"/>
<keyword evidence="2" id="KW-0732">Signal</keyword>
<dbReference type="Gene3D" id="2.160.20.120">
    <property type="match status" value="1"/>
</dbReference>
<dbReference type="EMBL" id="FOAP01000003">
    <property type="protein sequence ID" value="SEL01055.1"/>
    <property type="molecule type" value="Genomic_DNA"/>
</dbReference>
<feature type="chain" id="PRO_5010165704" evidence="2">
    <location>
        <begin position="22"/>
        <end position="229"/>
    </location>
</feature>
<feature type="region of interest" description="Disordered" evidence="1">
    <location>
        <begin position="182"/>
        <end position="229"/>
    </location>
</feature>
<sequence length="229" mass="23320">MKTLRVAATLSALLLSFSALAEEQTRQTGDFQGISVGGGLKARVTVGPTSVRLSGDPQALEQVQTEVEDGTLVVRSKRGGSWKGSSRVTLTVSSPRMTRVEATGGASVEAEATATPTFTIESSGGSTVSVSGLDSTRVEVDASGGAHVTLKGRADLLAAEASGGCQVYGEAMSLKALEAEASGGSEVRANPTERVTAEASGGSTVQVDSQPAQRHVSISGGSKVRFPRP</sequence>
<evidence type="ECO:0000313" key="5">
    <source>
        <dbReference type="Proteomes" id="UP000182719"/>
    </source>
</evidence>
<keyword evidence="5" id="KW-1185">Reference proteome</keyword>
<dbReference type="OrthoDB" id="5502988at2"/>